<organism evidence="2">
    <name type="scientific">Spheniscid alphaherpesvirus 1</name>
    <dbReference type="NCBI Taxonomy" id="2560777"/>
    <lineage>
        <taxon>Viruses</taxon>
        <taxon>Duplodnaviria</taxon>
        <taxon>Heunggongvirae</taxon>
        <taxon>Peploviricota</taxon>
        <taxon>Herviviricetes</taxon>
        <taxon>Herpesvirales</taxon>
        <taxon>Orthoherpesviridae</taxon>
        <taxon>Alphaherpesvirinae</taxon>
        <taxon>Mardivirus</taxon>
        <taxon>Mardivirus spheniscidalpha1</taxon>
    </lineage>
</organism>
<gene>
    <name evidence="2" type="primary">LORF2II</name>
</gene>
<evidence type="ECO:0000256" key="1">
    <source>
        <dbReference type="SAM" id="MobiDB-lite"/>
    </source>
</evidence>
<dbReference type="Proteomes" id="UP000280017">
    <property type="component" value="Segment"/>
</dbReference>
<dbReference type="InterPro" id="IPR010883">
    <property type="entry name" value="Marek_disease_virus_LORF3"/>
</dbReference>
<dbReference type="Pfam" id="PF07420">
    <property type="entry name" value="DUF1509"/>
    <property type="match status" value="1"/>
</dbReference>
<accession>A0A1R3TFC1</accession>
<feature type="compositionally biased region" description="Basic residues" evidence="1">
    <location>
        <begin position="378"/>
        <end position="387"/>
    </location>
</feature>
<evidence type="ECO:0000313" key="2">
    <source>
        <dbReference type="EMBL" id="SCL76975.1"/>
    </source>
</evidence>
<reference evidence="2" key="1">
    <citation type="submission" date="2016-08" db="EMBL/GenBank/DDBJ databases">
        <authorList>
            <person name="Seilhamer J.J."/>
        </authorList>
    </citation>
    <scope>NUCLEOTIDE SEQUENCE</scope>
    <source>
        <strain evidence="2">Lib01003</strain>
    </source>
</reference>
<feature type="region of interest" description="Disordered" evidence="1">
    <location>
        <begin position="300"/>
        <end position="387"/>
    </location>
</feature>
<feature type="compositionally biased region" description="Basic and acidic residues" evidence="1">
    <location>
        <begin position="355"/>
        <end position="373"/>
    </location>
</feature>
<feature type="region of interest" description="Disordered" evidence="1">
    <location>
        <begin position="1"/>
        <end position="25"/>
    </location>
</feature>
<sequence length="387" mass="43525">MAEANNNGTEDVEFPGIPPLPPCVEEDPGRPETIASFRVAFVNQQLCRLFTRTLNIVRRLWYDVGRDGGDNDRRRVGFGYKHFKNALQAVQLHEPLHIGGVQQNGTYVNVTVVDGLVCACRGLALEVIWKRRCTADLLMRLCTTWSTTMKIVRSTPASRRCNSLRNSYWTTRGLIINTLLLTTPGYETWSFWKIMDTCLEWCCTFHSLGDKCPFGSPRLGPIWEDVSKDKLLCDMFVAIQAWSHGPYLKAPLRVDDSESSLTNADNASNESGTSAVNSVTSRPFSRRSWTIGCRVPPSYIDDPSVDATGDRPVQLAPDRQPSQSELNSDDETVDNDIPPVLTREANIHSLQDEGGPSRDDNREAPDLIRERPSSNRNARTRSHPYRR</sequence>
<protein>
    <submittedName>
        <fullName evidence="2">Protein LORF2II</fullName>
    </submittedName>
</protein>
<feature type="compositionally biased region" description="Polar residues" evidence="1">
    <location>
        <begin position="259"/>
        <end position="279"/>
    </location>
</feature>
<proteinExistence type="predicted"/>
<dbReference type="EMBL" id="LT608136">
    <property type="protein sequence ID" value="SCL76975.1"/>
    <property type="molecule type" value="Genomic_DNA"/>
</dbReference>
<feature type="region of interest" description="Disordered" evidence="1">
    <location>
        <begin position="258"/>
        <end position="279"/>
    </location>
</feature>
<name>A0A1R3TFC1_9ALPH</name>